<comment type="caution">
    <text evidence="1">The sequence shown here is derived from an EMBL/GenBank/DDBJ whole genome shotgun (WGS) entry which is preliminary data.</text>
</comment>
<gene>
    <name evidence="1" type="ORF">NLG97_g2732</name>
</gene>
<accession>A0ACC1R1H6</accession>
<organism evidence="1 2">
    <name type="scientific">Lecanicillium saksenae</name>
    <dbReference type="NCBI Taxonomy" id="468837"/>
    <lineage>
        <taxon>Eukaryota</taxon>
        <taxon>Fungi</taxon>
        <taxon>Dikarya</taxon>
        <taxon>Ascomycota</taxon>
        <taxon>Pezizomycotina</taxon>
        <taxon>Sordariomycetes</taxon>
        <taxon>Hypocreomycetidae</taxon>
        <taxon>Hypocreales</taxon>
        <taxon>Cordycipitaceae</taxon>
        <taxon>Lecanicillium</taxon>
    </lineage>
</organism>
<proteinExistence type="predicted"/>
<evidence type="ECO:0000313" key="1">
    <source>
        <dbReference type="EMBL" id="KAJ3496334.1"/>
    </source>
</evidence>
<reference evidence="1" key="1">
    <citation type="submission" date="2022-07" db="EMBL/GenBank/DDBJ databases">
        <title>Genome Sequence of Lecanicillium saksenae.</title>
        <authorList>
            <person name="Buettner E."/>
        </authorList>
    </citation>
    <scope>NUCLEOTIDE SEQUENCE</scope>
    <source>
        <strain evidence="1">VT-O1</strain>
    </source>
</reference>
<protein>
    <submittedName>
        <fullName evidence="1">Uncharacterized protein</fullName>
    </submittedName>
</protein>
<dbReference type="EMBL" id="JANAKD010000200">
    <property type="protein sequence ID" value="KAJ3496334.1"/>
    <property type="molecule type" value="Genomic_DNA"/>
</dbReference>
<name>A0ACC1R1H6_9HYPO</name>
<keyword evidence="2" id="KW-1185">Reference proteome</keyword>
<evidence type="ECO:0000313" key="2">
    <source>
        <dbReference type="Proteomes" id="UP001148737"/>
    </source>
</evidence>
<dbReference type="Proteomes" id="UP001148737">
    <property type="component" value="Unassembled WGS sequence"/>
</dbReference>
<sequence>MDRFFNTWAKHPIMSPQSVHYGCVISGLFFVVLFVVGAAAGGFIRPLPPYWSASQVSQYYRGHEQGIQAGAAMFSFAGMLYLPPTAVISAQMRRIPSVHYVASALQLASGASAASALLLLGTILAVTGFRLDRPIEITQALNDFFFIALLLAWPPYMIQSFAFAYAIIIDCRPKPLFPKFLAMINLIAPVLFIPTTAVHTVKTGPLAWNGAISWWIPLAAFGLQFAFILILLVRAISSMRDEALPTQIVTI</sequence>